<proteinExistence type="predicted"/>
<dbReference type="EMBL" id="JBCEZU010000023">
    <property type="protein sequence ID" value="KAK9538602.1"/>
    <property type="molecule type" value="Genomic_DNA"/>
</dbReference>
<evidence type="ECO:0000313" key="2">
    <source>
        <dbReference type="Proteomes" id="UP001488805"/>
    </source>
</evidence>
<protein>
    <submittedName>
        <fullName evidence="1">Uncharacterized protein</fullName>
    </submittedName>
</protein>
<comment type="caution">
    <text evidence="1">The sequence shown here is derived from an EMBL/GenBank/DDBJ whole genome shotgun (WGS) entry which is preliminary data.</text>
</comment>
<sequence>MLCPGWLLSWRNTEVPRASLKSTLHHDLQLCSDVMRQAKHVFLQALCQRRLDTNQGNWLVPAQPPVQLSPITFSCQM</sequence>
<evidence type="ECO:0000313" key="1">
    <source>
        <dbReference type="EMBL" id="KAK9538602.1"/>
    </source>
</evidence>
<reference evidence="1 2" key="1">
    <citation type="journal article" date="2024" name="Genome Biol. Evol.">
        <title>Chromosome-level genome assembly of the viviparous eelpout Zoarces viviparus.</title>
        <authorList>
            <person name="Fuhrmann N."/>
            <person name="Brasseur M.V."/>
            <person name="Bakowski C.E."/>
            <person name="Podsiadlowski L."/>
            <person name="Prost S."/>
            <person name="Krehenwinkel H."/>
            <person name="Mayer C."/>
        </authorList>
    </citation>
    <scope>NUCLEOTIDE SEQUENCE [LARGE SCALE GENOMIC DNA]</scope>
    <source>
        <strain evidence="1">NO-MEL_2022_Ind0_liver</strain>
    </source>
</reference>
<gene>
    <name evidence="1" type="ORF">VZT92_003764</name>
</gene>
<organism evidence="1 2">
    <name type="scientific">Zoarces viviparus</name>
    <name type="common">Viviparous eelpout</name>
    <name type="synonym">Blennius viviparus</name>
    <dbReference type="NCBI Taxonomy" id="48416"/>
    <lineage>
        <taxon>Eukaryota</taxon>
        <taxon>Metazoa</taxon>
        <taxon>Chordata</taxon>
        <taxon>Craniata</taxon>
        <taxon>Vertebrata</taxon>
        <taxon>Euteleostomi</taxon>
        <taxon>Actinopterygii</taxon>
        <taxon>Neopterygii</taxon>
        <taxon>Teleostei</taxon>
        <taxon>Neoteleostei</taxon>
        <taxon>Acanthomorphata</taxon>
        <taxon>Eupercaria</taxon>
        <taxon>Perciformes</taxon>
        <taxon>Cottioidei</taxon>
        <taxon>Zoarcales</taxon>
        <taxon>Zoarcidae</taxon>
        <taxon>Zoarcinae</taxon>
        <taxon>Zoarces</taxon>
    </lineage>
</organism>
<name>A0AAW1FVZ1_ZOAVI</name>
<accession>A0AAW1FVZ1</accession>
<dbReference type="AlphaFoldDB" id="A0AAW1FVZ1"/>
<keyword evidence="2" id="KW-1185">Reference proteome</keyword>
<dbReference type="Proteomes" id="UP001488805">
    <property type="component" value="Unassembled WGS sequence"/>
</dbReference>